<feature type="compositionally biased region" description="Basic and acidic residues" evidence="1">
    <location>
        <begin position="451"/>
        <end position="472"/>
    </location>
</feature>
<feature type="region of interest" description="Disordered" evidence="1">
    <location>
        <begin position="621"/>
        <end position="644"/>
    </location>
</feature>
<feature type="compositionally biased region" description="Low complexity" evidence="1">
    <location>
        <begin position="366"/>
        <end position="383"/>
    </location>
</feature>
<dbReference type="Proteomes" id="UP001497457">
    <property type="component" value="Chromosome 31b"/>
</dbReference>
<feature type="compositionally biased region" description="Polar residues" evidence="1">
    <location>
        <begin position="303"/>
        <end position="314"/>
    </location>
</feature>
<feature type="compositionally biased region" description="Basic residues" evidence="1">
    <location>
        <begin position="750"/>
        <end position="760"/>
    </location>
</feature>
<feature type="compositionally biased region" description="Low complexity" evidence="1">
    <location>
        <begin position="279"/>
        <end position="290"/>
    </location>
</feature>
<feature type="compositionally biased region" description="Basic and acidic residues" evidence="1">
    <location>
        <begin position="661"/>
        <end position="670"/>
    </location>
</feature>
<feature type="compositionally biased region" description="Basic and acidic residues" evidence="1">
    <location>
        <begin position="291"/>
        <end position="302"/>
    </location>
</feature>
<feature type="region of interest" description="Disordered" evidence="1">
    <location>
        <begin position="167"/>
        <end position="186"/>
    </location>
</feature>
<feature type="compositionally biased region" description="Low complexity" evidence="1">
    <location>
        <begin position="235"/>
        <end position="252"/>
    </location>
</feature>
<organism evidence="2 3">
    <name type="scientific">Urochloa decumbens</name>
    <dbReference type="NCBI Taxonomy" id="240449"/>
    <lineage>
        <taxon>Eukaryota</taxon>
        <taxon>Viridiplantae</taxon>
        <taxon>Streptophyta</taxon>
        <taxon>Embryophyta</taxon>
        <taxon>Tracheophyta</taxon>
        <taxon>Spermatophyta</taxon>
        <taxon>Magnoliopsida</taxon>
        <taxon>Liliopsida</taxon>
        <taxon>Poales</taxon>
        <taxon>Poaceae</taxon>
        <taxon>PACMAD clade</taxon>
        <taxon>Panicoideae</taxon>
        <taxon>Panicodae</taxon>
        <taxon>Paniceae</taxon>
        <taxon>Melinidinae</taxon>
        <taxon>Urochloa</taxon>
    </lineage>
</organism>
<feature type="compositionally biased region" description="Basic and acidic residues" evidence="1">
    <location>
        <begin position="321"/>
        <end position="348"/>
    </location>
</feature>
<feature type="compositionally biased region" description="Polar residues" evidence="1">
    <location>
        <begin position="129"/>
        <end position="138"/>
    </location>
</feature>
<gene>
    <name evidence="2" type="ORF">URODEC1_LOCUS80803</name>
</gene>
<feature type="region of interest" description="Disordered" evidence="1">
    <location>
        <begin position="103"/>
        <end position="149"/>
    </location>
</feature>
<evidence type="ECO:0000313" key="2">
    <source>
        <dbReference type="EMBL" id="CAL5030179.1"/>
    </source>
</evidence>
<feature type="compositionally biased region" description="Low complexity" evidence="1">
    <location>
        <begin position="401"/>
        <end position="421"/>
    </location>
</feature>
<evidence type="ECO:0000256" key="1">
    <source>
        <dbReference type="SAM" id="MobiDB-lite"/>
    </source>
</evidence>
<feature type="compositionally biased region" description="Polar residues" evidence="1">
    <location>
        <begin position="1"/>
        <end position="16"/>
    </location>
</feature>
<feature type="compositionally biased region" description="Low complexity" evidence="1">
    <location>
        <begin position="107"/>
        <end position="122"/>
    </location>
</feature>
<accession>A0ABC9D2X9</accession>
<name>A0ABC9D2X9_9POAL</name>
<feature type="compositionally biased region" description="Low complexity" evidence="1">
    <location>
        <begin position="497"/>
        <end position="534"/>
    </location>
</feature>
<feature type="region of interest" description="Disordered" evidence="1">
    <location>
        <begin position="1"/>
        <end position="23"/>
    </location>
</feature>
<feature type="compositionally biased region" description="Pro residues" evidence="1">
    <location>
        <begin position="563"/>
        <end position="580"/>
    </location>
</feature>
<dbReference type="EMBL" id="OZ075141">
    <property type="protein sequence ID" value="CAL5030179.1"/>
    <property type="molecule type" value="Genomic_DNA"/>
</dbReference>
<keyword evidence="3" id="KW-1185">Reference proteome</keyword>
<feature type="region of interest" description="Disordered" evidence="1">
    <location>
        <begin position="740"/>
        <end position="760"/>
    </location>
</feature>
<feature type="compositionally biased region" description="Basic and acidic residues" evidence="1">
    <location>
        <begin position="422"/>
        <end position="438"/>
    </location>
</feature>
<feature type="region of interest" description="Disordered" evidence="1">
    <location>
        <begin position="661"/>
        <end position="691"/>
    </location>
</feature>
<evidence type="ECO:0000313" key="3">
    <source>
        <dbReference type="Proteomes" id="UP001497457"/>
    </source>
</evidence>
<proteinExistence type="predicted"/>
<sequence length="760" mass="83047">MQMDKATTSVCSSRNSEMPEETGMQQIASELQALKRLYGLLHKGSADENLDETSKALMLKMLDDATQQALLKQAKMLSGSLMSPVLERKLSIRSDLRTLNAEPRQRLSPIASPSPSPSLLAAGERPSRLNPQYSTVSSRPGGGHVDGHRQAAEEPLLARLASYRSSRTTASALPPRHRPGGAEQRNSGLSLYRLPVVAATSQHGTVAATSQHGTVAGSNRCAGRRDMRRHGSSRGGRSSLPEGSSSSRGQHSVSREVSLGQARRIVRGTDSSTRRFGRLDSGLSLSAASRRGSERAGRRDASPEQSSSSNTVATIRSRIRPNQDHKEHRLRRQAEEEKEESTPRRGSTDTDASVSAITDHGDRSSPEGSSRRSSVSRELSLGRARLHGRGTTSRDVGGEGSCSTSRFGRSGSGLSLGLASRRGSERAGRGVASRERHSSSNTKASRTRSKPSQDIKERSLRRAGVEEGESSRRRGRTDASVSSGRRLPRRALKRIDSGSMYMSRSSRNSSHAAMSCPSTSPTVSPEPSTSAASYSPPPASRRGMEPPGSRRGIPAPASWRGMAPPPPPVSMRGVAPPPVYAPRATRSMRRRRRLEVLEKRVGRLRMLKSKMAMVFHHRHDHHHHFGRGGQEEGPSSRAIPGEHHRGSPWGFLGEMFHHRTERHQGKEKTTSRTVVGAPPAKKRGGGGGGMNVHALFDAVRRHLRDKRRKPATASVKMRRTANRNRALAKKMHWWQRLKQRRGRKEVAGGRPRRRLGLGKF</sequence>
<dbReference type="AlphaFoldDB" id="A0ABC9D2X9"/>
<reference evidence="2" key="1">
    <citation type="submission" date="2024-10" db="EMBL/GenBank/DDBJ databases">
        <authorList>
            <person name="Ryan C."/>
        </authorList>
    </citation>
    <scope>NUCLEOTIDE SEQUENCE [LARGE SCALE GENOMIC DNA]</scope>
</reference>
<protein>
    <submittedName>
        <fullName evidence="2">Uncharacterized protein</fullName>
    </submittedName>
</protein>
<feature type="compositionally biased region" description="Polar residues" evidence="1">
    <location>
        <begin position="203"/>
        <end position="217"/>
    </location>
</feature>
<feature type="region of interest" description="Disordered" evidence="1">
    <location>
        <begin position="203"/>
        <end position="581"/>
    </location>
</feature>